<dbReference type="InterPro" id="IPR002885">
    <property type="entry name" value="PPR_rpt"/>
</dbReference>
<evidence type="ECO:0000256" key="1">
    <source>
        <dbReference type="ARBA" id="ARBA00022737"/>
    </source>
</evidence>
<dbReference type="GO" id="GO:0003723">
    <property type="term" value="F:RNA binding"/>
    <property type="evidence" value="ECO:0007669"/>
    <property type="project" value="InterPro"/>
</dbReference>
<accession>A0A8T2SQQ3</accession>
<evidence type="ECO:0008006" key="5">
    <source>
        <dbReference type="Google" id="ProtNLM"/>
    </source>
</evidence>
<dbReference type="InterPro" id="IPR046960">
    <property type="entry name" value="PPR_At4g14850-like_plant"/>
</dbReference>
<feature type="repeat" description="PPR" evidence="2">
    <location>
        <begin position="427"/>
        <end position="461"/>
    </location>
</feature>
<dbReference type="GO" id="GO:0009451">
    <property type="term" value="P:RNA modification"/>
    <property type="evidence" value="ECO:0007669"/>
    <property type="project" value="InterPro"/>
</dbReference>
<dbReference type="OrthoDB" id="185373at2759"/>
<comment type="caution">
    <text evidence="3">The sequence shown here is derived from an EMBL/GenBank/DDBJ whole genome shotgun (WGS) entry which is preliminary data.</text>
</comment>
<dbReference type="OMA" id="IKACARH"/>
<dbReference type="PANTHER" id="PTHR47926:SF533">
    <property type="entry name" value="DYW DOMAIN-CONTAINING PROTEIN"/>
    <property type="match status" value="1"/>
</dbReference>
<organism evidence="3 4">
    <name type="scientific">Ceratopteris richardii</name>
    <name type="common">Triangle waterfern</name>
    <dbReference type="NCBI Taxonomy" id="49495"/>
    <lineage>
        <taxon>Eukaryota</taxon>
        <taxon>Viridiplantae</taxon>
        <taxon>Streptophyta</taxon>
        <taxon>Embryophyta</taxon>
        <taxon>Tracheophyta</taxon>
        <taxon>Polypodiopsida</taxon>
        <taxon>Polypodiidae</taxon>
        <taxon>Polypodiales</taxon>
        <taxon>Pteridineae</taxon>
        <taxon>Pteridaceae</taxon>
        <taxon>Parkerioideae</taxon>
        <taxon>Ceratopteris</taxon>
    </lineage>
</organism>
<dbReference type="GO" id="GO:0048731">
    <property type="term" value="P:system development"/>
    <property type="evidence" value="ECO:0007669"/>
    <property type="project" value="UniProtKB-ARBA"/>
</dbReference>
<dbReference type="AlphaFoldDB" id="A0A8T2SQQ3"/>
<sequence>MKKDSQNGYKMLLTMRRGFCKLAISTLSRGSSSSWKDSLETLEQQQLLPKHPEVYVSFSTYTSILRGCCDSRSLRLGRRAHALLIARALEQDHYLGNLLLQLYSDCAAYEDSFTFFCRGLHARNVFSWAIIIKACARHGHHQTALQLFQQMHVEGTLPDAATVVTILSVCGQCHGLQKTIAIHAIISYSSLEGDHMIETALVNTYSMCGELEMARRSFRDMNIKSLVSWTSIIAAHVRHGLGRDAIMLFSEMQMSSVIPNDVTYTTVISALRLSGLCIDCNLVYYCIVGIYESIHLQMGNALITAYSKCGSLDDAISIFCRIALRDIVSWTSIMAAYVRYGFFQCTLQHNEQMWLEGFLPDRITFISMIDACAGNAALMEGKKLHMQIESFNLNLDVVLGTALIDMYGKCGKQQIAERVFDQMPVRNSLTWNSIVTAHAQNGDIKQAFAYFTRMENNGVQPDIATFSSILSACAHAGLVEEGFKCALAMQQTYGIHPTVEHYNCLIGLLGRLGLVKDGKCLMGNIPVQPTASSWAALLGACKEHVDLQEGELVAEHAFETCPERQSLSIVLSELRLAAVSSIGMSV</sequence>
<dbReference type="Gene3D" id="1.25.40.10">
    <property type="entry name" value="Tetratricopeptide repeat domain"/>
    <property type="match status" value="4"/>
</dbReference>
<evidence type="ECO:0000313" key="3">
    <source>
        <dbReference type="EMBL" id="KAH7365527.1"/>
    </source>
</evidence>
<keyword evidence="1" id="KW-0677">Repeat</keyword>
<protein>
    <recommendedName>
        <fullName evidence="5">Pentatricopeptide repeat-containing protein</fullName>
    </recommendedName>
</protein>
<gene>
    <name evidence="3" type="ORF">KP509_18G033000</name>
</gene>
<feature type="repeat" description="PPR" evidence="2">
    <location>
        <begin position="462"/>
        <end position="497"/>
    </location>
</feature>
<dbReference type="FunFam" id="1.25.40.10:FF:000158">
    <property type="entry name" value="pentatricopeptide repeat-containing protein At2g33680"/>
    <property type="match status" value="1"/>
</dbReference>
<name>A0A8T2SQQ3_CERRI</name>
<dbReference type="NCBIfam" id="TIGR00756">
    <property type="entry name" value="PPR"/>
    <property type="match status" value="3"/>
</dbReference>
<evidence type="ECO:0000313" key="4">
    <source>
        <dbReference type="Proteomes" id="UP000825935"/>
    </source>
</evidence>
<dbReference type="PANTHER" id="PTHR47926">
    <property type="entry name" value="PENTATRICOPEPTIDE REPEAT-CONTAINING PROTEIN"/>
    <property type="match status" value="1"/>
</dbReference>
<keyword evidence="4" id="KW-1185">Reference proteome</keyword>
<feature type="repeat" description="PPR" evidence="2">
    <location>
        <begin position="124"/>
        <end position="158"/>
    </location>
</feature>
<dbReference type="Proteomes" id="UP000825935">
    <property type="component" value="Chromosome 18"/>
</dbReference>
<dbReference type="InterPro" id="IPR011990">
    <property type="entry name" value="TPR-like_helical_dom_sf"/>
</dbReference>
<reference evidence="3" key="1">
    <citation type="submission" date="2021-08" db="EMBL/GenBank/DDBJ databases">
        <title>WGS assembly of Ceratopteris richardii.</title>
        <authorList>
            <person name="Marchant D.B."/>
            <person name="Chen G."/>
            <person name="Jenkins J."/>
            <person name="Shu S."/>
            <person name="Leebens-Mack J."/>
            <person name="Grimwood J."/>
            <person name="Schmutz J."/>
            <person name="Soltis P."/>
            <person name="Soltis D."/>
            <person name="Chen Z.-H."/>
        </authorList>
    </citation>
    <scope>NUCLEOTIDE SEQUENCE</scope>
    <source>
        <strain evidence="3">Whitten #5841</strain>
        <tissue evidence="3">Leaf</tissue>
    </source>
</reference>
<dbReference type="Pfam" id="PF01535">
    <property type="entry name" value="PPR"/>
    <property type="match status" value="2"/>
</dbReference>
<dbReference type="Pfam" id="PF13041">
    <property type="entry name" value="PPR_2"/>
    <property type="match status" value="3"/>
</dbReference>
<feature type="repeat" description="PPR" evidence="2">
    <location>
        <begin position="225"/>
        <end position="259"/>
    </location>
</feature>
<proteinExistence type="predicted"/>
<evidence type="ECO:0000256" key="2">
    <source>
        <dbReference type="PROSITE-ProRule" id="PRU00708"/>
    </source>
</evidence>
<dbReference type="PROSITE" id="PS51375">
    <property type="entry name" value="PPR"/>
    <property type="match status" value="4"/>
</dbReference>
<dbReference type="EMBL" id="CM035423">
    <property type="protein sequence ID" value="KAH7365527.1"/>
    <property type="molecule type" value="Genomic_DNA"/>
</dbReference>